<sequence length="403" mass="45899">MQTAGRPALQLLTADGDYKVLLRTLQDNQFFSFCLRNGLLKLEQRLDSVNRPFIFQLSQCLLEWCKQYDVPPGPDTSKRVSIPETIWVALRRIGPEIQQHQPCVAMSEISETSSNGRVYGRFGPRTYPLWVCTLALLLEELRRTTIQLNRLDRQSKPTSSRSTTTTGLFTTVMGCMEALNSFLAGVTEEDKHEEEHILSMYDLFKRLFMRTEVGLSDYLSLRLADGFKHPEAFSAPQAETDAAWTAETKSGEDLEQSDVEQEAQREEDHSLLEESVLPPDLCIALRVEGARHWYYPNLSSSASRHGYRSDMEMTTFGQRSFEGCSNALRKVYIATSTVKQCLWASFVKLSVVMLYVVLRTRSPPRFPPTVLALIKDVFCVEDIAYCRMLKEGLRLLLLLGLLR</sequence>
<dbReference type="EMBL" id="KV423922">
    <property type="protein sequence ID" value="KZT61617.1"/>
    <property type="molecule type" value="Genomic_DNA"/>
</dbReference>
<reference evidence="2 3" key="1">
    <citation type="journal article" date="2016" name="Mol. Biol. Evol.">
        <title>Comparative Genomics of Early-Diverging Mushroom-Forming Fungi Provides Insights into the Origins of Lignocellulose Decay Capabilities.</title>
        <authorList>
            <person name="Nagy L.G."/>
            <person name="Riley R."/>
            <person name="Tritt A."/>
            <person name="Adam C."/>
            <person name="Daum C."/>
            <person name="Floudas D."/>
            <person name="Sun H."/>
            <person name="Yadav J.S."/>
            <person name="Pangilinan J."/>
            <person name="Larsson K.H."/>
            <person name="Matsuura K."/>
            <person name="Barry K."/>
            <person name="Labutti K."/>
            <person name="Kuo R."/>
            <person name="Ohm R.A."/>
            <person name="Bhattacharya S.S."/>
            <person name="Shirouzu T."/>
            <person name="Yoshinaga Y."/>
            <person name="Martin F.M."/>
            <person name="Grigoriev I.V."/>
            <person name="Hibbett D.S."/>
        </authorList>
    </citation>
    <scope>NUCLEOTIDE SEQUENCE [LARGE SCALE GENOMIC DNA]</scope>
    <source>
        <strain evidence="2 3">HHB12733</strain>
    </source>
</reference>
<dbReference type="AlphaFoldDB" id="A0A165JBC4"/>
<evidence type="ECO:0000256" key="1">
    <source>
        <dbReference type="SAM" id="MobiDB-lite"/>
    </source>
</evidence>
<feature type="region of interest" description="Disordered" evidence="1">
    <location>
        <begin position="237"/>
        <end position="271"/>
    </location>
</feature>
<dbReference type="Proteomes" id="UP000076842">
    <property type="component" value="Unassembled WGS sequence"/>
</dbReference>
<protein>
    <submittedName>
        <fullName evidence="2">Uncharacterized protein</fullName>
    </submittedName>
</protein>
<keyword evidence="3" id="KW-1185">Reference proteome</keyword>
<organism evidence="2 3">
    <name type="scientific">Calocera cornea HHB12733</name>
    <dbReference type="NCBI Taxonomy" id="1353952"/>
    <lineage>
        <taxon>Eukaryota</taxon>
        <taxon>Fungi</taxon>
        <taxon>Dikarya</taxon>
        <taxon>Basidiomycota</taxon>
        <taxon>Agaricomycotina</taxon>
        <taxon>Dacrymycetes</taxon>
        <taxon>Dacrymycetales</taxon>
        <taxon>Dacrymycetaceae</taxon>
        <taxon>Calocera</taxon>
    </lineage>
</organism>
<name>A0A165JBC4_9BASI</name>
<proteinExistence type="predicted"/>
<gene>
    <name evidence="2" type="ORF">CALCODRAFT_506171</name>
</gene>
<feature type="compositionally biased region" description="Basic and acidic residues" evidence="1">
    <location>
        <begin position="262"/>
        <end position="271"/>
    </location>
</feature>
<accession>A0A165JBC4</accession>
<evidence type="ECO:0000313" key="2">
    <source>
        <dbReference type="EMBL" id="KZT61617.1"/>
    </source>
</evidence>
<dbReference type="InParanoid" id="A0A165JBC4"/>
<evidence type="ECO:0000313" key="3">
    <source>
        <dbReference type="Proteomes" id="UP000076842"/>
    </source>
</evidence>